<dbReference type="KEGG" id="ril:CRIB_315"/>
<dbReference type="GO" id="GO:0005829">
    <property type="term" value="C:cytosol"/>
    <property type="evidence" value="ECO:0007669"/>
    <property type="project" value="TreeGrafter"/>
</dbReference>
<dbReference type="PANTHER" id="PTHR36928:SF1">
    <property type="entry name" value="PHOSPHATASE YCDX-RELATED"/>
    <property type="match status" value="1"/>
</dbReference>
<evidence type="ECO:0000313" key="2">
    <source>
        <dbReference type="EMBL" id="CED93072.1"/>
    </source>
</evidence>
<dbReference type="NCBIfam" id="NF006702">
    <property type="entry name" value="PRK09248.1"/>
    <property type="match status" value="1"/>
</dbReference>
<dbReference type="InterPro" id="IPR016195">
    <property type="entry name" value="Pol/histidinol_Pase-like"/>
</dbReference>
<sequence>MKALIDLHTHTLVSGHAYSTIKENVEAARLAGLKYIGLSEHAPDMPSSPHAYYFQNVHVIPKEINGVRVIQGIEANILDYDGNIDVTPDMVVHMNYMLVSLHPPCITAGTKEENTNAVIKAMDHEKVKIVAHLDDSRYPVDYEKVVKAAKEKNIVFEVNNSSLKPNTFREGAWENVKELLKYCKEYDVSVIMGSDAHICYDVGNFEYAEKIITDNDFPKELVLNYDEDKILEFLNIK</sequence>
<dbReference type="EMBL" id="LN555523">
    <property type="protein sequence ID" value="CED93072.1"/>
    <property type="molecule type" value="Genomic_DNA"/>
</dbReference>
<reference evidence="2 3" key="1">
    <citation type="submission" date="2014-04" db="EMBL/GenBank/DDBJ databases">
        <authorList>
            <person name="Hornung B.V."/>
        </authorList>
    </citation>
    <scope>NUCLEOTIDE SEQUENCE [LARGE SCALE GENOMIC DNA]</scope>
    <source>
        <strain evidence="2 3">CRIB</strain>
    </source>
</reference>
<dbReference type="Pfam" id="PF02811">
    <property type="entry name" value="PHP"/>
    <property type="match status" value="1"/>
</dbReference>
<evidence type="ECO:0000313" key="3">
    <source>
        <dbReference type="Proteomes" id="UP000245622"/>
    </source>
</evidence>
<dbReference type="InterPro" id="IPR003141">
    <property type="entry name" value="Pol/His_phosphatase_N"/>
</dbReference>
<dbReference type="RefSeq" id="WP_180702822.1">
    <property type="nucleotide sequence ID" value="NZ_JAVSGX010000030.1"/>
</dbReference>
<name>A0A1V1HYM5_9FIRM</name>
<evidence type="ECO:0000259" key="1">
    <source>
        <dbReference type="SMART" id="SM00481"/>
    </source>
</evidence>
<dbReference type="InterPro" id="IPR004013">
    <property type="entry name" value="PHP_dom"/>
</dbReference>
<keyword evidence="3" id="KW-1185">Reference proteome</keyword>
<dbReference type="AlphaFoldDB" id="A0A1V1HYM5"/>
<dbReference type="GO" id="GO:0008270">
    <property type="term" value="F:zinc ion binding"/>
    <property type="evidence" value="ECO:0007669"/>
    <property type="project" value="TreeGrafter"/>
</dbReference>
<dbReference type="Proteomes" id="UP000245622">
    <property type="component" value="Chromosome 1"/>
</dbReference>
<dbReference type="CDD" id="cd07437">
    <property type="entry name" value="PHP_HisPPase_Ycdx_like"/>
    <property type="match status" value="1"/>
</dbReference>
<proteinExistence type="predicted"/>
<accession>A0A1V1HYM5</accession>
<dbReference type="SUPFAM" id="SSF89550">
    <property type="entry name" value="PHP domain-like"/>
    <property type="match status" value="1"/>
</dbReference>
<dbReference type="Gene3D" id="3.20.20.140">
    <property type="entry name" value="Metal-dependent hydrolases"/>
    <property type="match status" value="1"/>
</dbReference>
<feature type="domain" description="Polymerase/histidinol phosphatase N-terminal" evidence="1">
    <location>
        <begin position="5"/>
        <end position="79"/>
    </location>
</feature>
<dbReference type="GeneID" id="82204495"/>
<dbReference type="InterPro" id="IPR050243">
    <property type="entry name" value="PHP_phosphatase"/>
</dbReference>
<gene>
    <name evidence="2" type="ORF">CRIB_315</name>
</gene>
<dbReference type="SMART" id="SM00481">
    <property type="entry name" value="POLIIIAc"/>
    <property type="match status" value="1"/>
</dbReference>
<organism evidence="2 3">
    <name type="scientific">Romboutsia ilealis</name>
    <dbReference type="NCBI Taxonomy" id="1115758"/>
    <lineage>
        <taxon>Bacteria</taxon>
        <taxon>Bacillati</taxon>
        <taxon>Bacillota</taxon>
        <taxon>Clostridia</taxon>
        <taxon>Peptostreptococcales</taxon>
        <taxon>Peptostreptococcaceae</taxon>
        <taxon>Romboutsia</taxon>
    </lineage>
</organism>
<dbReference type="PANTHER" id="PTHR36928">
    <property type="entry name" value="PHOSPHATASE YCDX-RELATED"/>
    <property type="match status" value="1"/>
</dbReference>
<protein>
    <submittedName>
        <fullName evidence="2">Histidinol phosphatase (PHP) domain-containing protein</fullName>
    </submittedName>
</protein>
<dbReference type="GO" id="GO:0042578">
    <property type="term" value="F:phosphoric ester hydrolase activity"/>
    <property type="evidence" value="ECO:0007669"/>
    <property type="project" value="TreeGrafter"/>
</dbReference>